<evidence type="ECO:0000313" key="2">
    <source>
        <dbReference type="EMBL" id="KAJ1148370.1"/>
    </source>
</evidence>
<proteinExistence type="predicted"/>
<evidence type="ECO:0000256" key="1">
    <source>
        <dbReference type="SAM" id="MobiDB-lite"/>
    </source>
</evidence>
<protein>
    <submittedName>
        <fullName evidence="2">Uncharacterized protein</fullName>
    </submittedName>
</protein>
<sequence>MNGSPVSPDRREPDGRGSPGVEDSHGSRASGSRLFFSDLSSTRRHSCLLPCRQGWGGRERGEQAIHRWGADTVSTGPLQISSLTHRPPALSSRGLAIRTSAGGRASPSYAMAEDSSMRRPHTVREPPGAVPSALTLL</sequence>
<gene>
    <name evidence="2" type="ORF">NDU88_001207</name>
</gene>
<dbReference type="EMBL" id="JANPWB010000009">
    <property type="protein sequence ID" value="KAJ1148370.1"/>
    <property type="molecule type" value="Genomic_DNA"/>
</dbReference>
<comment type="caution">
    <text evidence="2">The sequence shown here is derived from an EMBL/GenBank/DDBJ whole genome shotgun (WGS) entry which is preliminary data.</text>
</comment>
<dbReference type="AlphaFoldDB" id="A0AAV7RCB0"/>
<feature type="region of interest" description="Disordered" evidence="1">
    <location>
        <begin position="1"/>
        <end position="34"/>
    </location>
</feature>
<accession>A0AAV7RCB0</accession>
<name>A0AAV7RCB0_PLEWA</name>
<dbReference type="Proteomes" id="UP001066276">
    <property type="component" value="Chromosome 5"/>
</dbReference>
<organism evidence="2 3">
    <name type="scientific">Pleurodeles waltl</name>
    <name type="common">Iberian ribbed newt</name>
    <dbReference type="NCBI Taxonomy" id="8319"/>
    <lineage>
        <taxon>Eukaryota</taxon>
        <taxon>Metazoa</taxon>
        <taxon>Chordata</taxon>
        <taxon>Craniata</taxon>
        <taxon>Vertebrata</taxon>
        <taxon>Euteleostomi</taxon>
        <taxon>Amphibia</taxon>
        <taxon>Batrachia</taxon>
        <taxon>Caudata</taxon>
        <taxon>Salamandroidea</taxon>
        <taxon>Salamandridae</taxon>
        <taxon>Pleurodelinae</taxon>
        <taxon>Pleurodeles</taxon>
    </lineage>
</organism>
<feature type="compositionally biased region" description="Polar residues" evidence="1">
    <location>
        <begin position="75"/>
        <end position="84"/>
    </location>
</feature>
<keyword evidence="3" id="KW-1185">Reference proteome</keyword>
<evidence type="ECO:0000313" key="3">
    <source>
        <dbReference type="Proteomes" id="UP001066276"/>
    </source>
</evidence>
<feature type="region of interest" description="Disordered" evidence="1">
    <location>
        <begin position="75"/>
        <end position="137"/>
    </location>
</feature>
<reference evidence="2" key="1">
    <citation type="journal article" date="2022" name="bioRxiv">
        <title>Sequencing and chromosome-scale assembly of the giantPleurodeles waltlgenome.</title>
        <authorList>
            <person name="Brown T."/>
            <person name="Elewa A."/>
            <person name="Iarovenko S."/>
            <person name="Subramanian E."/>
            <person name="Araus A.J."/>
            <person name="Petzold A."/>
            <person name="Susuki M."/>
            <person name="Suzuki K.-i.T."/>
            <person name="Hayashi T."/>
            <person name="Toyoda A."/>
            <person name="Oliveira C."/>
            <person name="Osipova E."/>
            <person name="Leigh N.D."/>
            <person name="Simon A."/>
            <person name="Yun M.H."/>
        </authorList>
    </citation>
    <scope>NUCLEOTIDE SEQUENCE</scope>
    <source>
        <strain evidence="2">20211129_DDA</strain>
        <tissue evidence="2">Liver</tissue>
    </source>
</reference>